<dbReference type="GO" id="GO:0006559">
    <property type="term" value="P:L-phenylalanine catabolic process"/>
    <property type="evidence" value="ECO:0007669"/>
    <property type="project" value="TreeGrafter"/>
</dbReference>
<dbReference type="CDD" id="cd03042">
    <property type="entry name" value="GST_N_Zeta"/>
    <property type="match status" value="1"/>
</dbReference>
<dbReference type="GO" id="GO:0006749">
    <property type="term" value="P:glutathione metabolic process"/>
    <property type="evidence" value="ECO:0007669"/>
    <property type="project" value="TreeGrafter"/>
</dbReference>
<dbReference type="Pfam" id="PF00043">
    <property type="entry name" value="GST_C"/>
    <property type="match status" value="1"/>
</dbReference>
<gene>
    <name evidence="4" type="primary">maiA</name>
    <name evidence="4" type="ORF">TMPK1_39800</name>
</gene>
<dbReference type="InterPro" id="IPR005955">
    <property type="entry name" value="GST_Zeta"/>
</dbReference>
<dbReference type="InterPro" id="IPR004046">
    <property type="entry name" value="GST_C"/>
</dbReference>
<evidence type="ECO:0000259" key="3">
    <source>
        <dbReference type="PROSITE" id="PS50405"/>
    </source>
</evidence>
<dbReference type="InterPro" id="IPR036249">
    <property type="entry name" value="Thioredoxin-like_sf"/>
</dbReference>
<dbReference type="NCBIfam" id="TIGR01262">
    <property type="entry name" value="maiA"/>
    <property type="match status" value="1"/>
</dbReference>
<dbReference type="SUPFAM" id="SSF47616">
    <property type="entry name" value="GST C-terminal domain-like"/>
    <property type="match status" value="1"/>
</dbReference>
<feature type="domain" description="GST C-terminal" evidence="3">
    <location>
        <begin position="86"/>
        <end position="211"/>
    </location>
</feature>
<dbReference type="SFLD" id="SFLDS00019">
    <property type="entry name" value="Glutathione_Transferase_(cytos"/>
    <property type="match status" value="1"/>
</dbReference>
<dbReference type="GO" id="GO:0004364">
    <property type="term" value="F:glutathione transferase activity"/>
    <property type="evidence" value="ECO:0007669"/>
    <property type="project" value="TreeGrafter"/>
</dbReference>
<dbReference type="InterPro" id="IPR040079">
    <property type="entry name" value="Glutathione_S-Trfase"/>
</dbReference>
<dbReference type="Pfam" id="PF02798">
    <property type="entry name" value="GST_N"/>
    <property type="match status" value="1"/>
</dbReference>
<dbReference type="Gene3D" id="1.20.1050.10">
    <property type="match status" value="1"/>
</dbReference>
<dbReference type="Proteomes" id="UP000681075">
    <property type="component" value="Unassembled WGS sequence"/>
</dbReference>
<proteinExistence type="inferred from homology"/>
<name>A0A8S8XE77_9PROT</name>
<dbReference type="InterPro" id="IPR034330">
    <property type="entry name" value="GST_Zeta_C"/>
</dbReference>
<evidence type="ECO:0000313" key="4">
    <source>
        <dbReference type="EMBL" id="GIL41743.1"/>
    </source>
</evidence>
<evidence type="ECO:0000256" key="1">
    <source>
        <dbReference type="ARBA" id="ARBA00010007"/>
    </source>
</evidence>
<dbReference type="InterPro" id="IPR034333">
    <property type="entry name" value="GST_Zeta_N"/>
</dbReference>
<dbReference type="AlphaFoldDB" id="A0A8S8XE77"/>
<reference evidence="4" key="1">
    <citation type="submission" date="2021-02" db="EMBL/GenBank/DDBJ databases">
        <title>Genome sequence of Rhodospirillales sp. strain TMPK1 isolated from soil.</title>
        <authorList>
            <person name="Nakai R."/>
            <person name="Kusada H."/>
            <person name="Tamaki H."/>
        </authorList>
    </citation>
    <scope>NUCLEOTIDE SEQUENCE</scope>
    <source>
        <strain evidence="4">TMPK1</strain>
    </source>
</reference>
<dbReference type="RefSeq" id="WP_420245366.1">
    <property type="nucleotide sequence ID" value="NZ_BOPV01000001.1"/>
</dbReference>
<dbReference type="GO" id="GO:0005737">
    <property type="term" value="C:cytoplasm"/>
    <property type="evidence" value="ECO:0007669"/>
    <property type="project" value="InterPro"/>
</dbReference>
<dbReference type="InterPro" id="IPR036282">
    <property type="entry name" value="Glutathione-S-Trfase_C_sf"/>
</dbReference>
<dbReference type="EMBL" id="BOPV01000001">
    <property type="protein sequence ID" value="GIL41743.1"/>
    <property type="molecule type" value="Genomic_DNA"/>
</dbReference>
<keyword evidence="4" id="KW-0413">Isomerase</keyword>
<dbReference type="PROSITE" id="PS50404">
    <property type="entry name" value="GST_NTER"/>
    <property type="match status" value="1"/>
</dbReference>
<dbReference type="Gene3D" id="3.40.30.10">
    <property type="entry name" value="Glutaredoxin"/>
    <property type="match status" value="1"/>
</dbReference>
<evidence type="ECO:0000259" key="2">
    <source>
        <dbReference type="PROSITE" id="PS50404"/>
    </source>
</evidence>
<dbReference type="PANTHER" id="PTHR42673:SF21">
    <property type="entry name" value="GLUTATHIONE S-TRANSFERASE YFCF"/>
    <property type="match status" value="1"/>
</dbReference>
<sequence>MKLYSYWRSSAAYRVRIALNMKRVVYEQVPIHLVKKEQSSPEYLALNPSGLVPALVTDDGQVLTQSIAICEWLEETVSGPSILPEKEYDRVRARTIAQIIACDIHPLNNTRVQAYLRTEMKQDDAQVQAWIHTWIASGLAAAEALIVDGKRYAVGDRPSVADICIVPQLYNARRFDVDLTPYPKLCAIDAEAAKLQPFIDAQPERQPDAPPT</sequence>
<evidence type="ECO:0000313" key="5">
    <source>
        <dbReference type="Proteomes" id="UP000681075"/>
    </source>
</evidence>
<comment type="similarity">
    <text evidence="1">Belongs to the GST superfamily. Zeta family.</text>
</comment>
<dbReference type="PANTHER" id="PTHR42673">
    <property type="entry name" value="MALEYLACETOACETATE ISOMERASE"/>
    <property type="match status" value="1"/>
</dbReference>
<organism evidence="4 5">
    <name type="scientific">Roseiterribacter gracilis</name>
    <dbReference type="NCBI Taxonomy" id="2812848"/>
    <lineage>
        <taxon>Bacteria</taxon>
        <taxon>Pseudomonadati</taxon>
        <taxon>Pseudomonadota</taxon>
        <taxon>Alphaproteobacteria</taxon>
        <taxon>Rhodospirillales</taxon>
        <taxon>Roseiterribacteraceae</taxon>
        <taxon>Roseiterribacter</taxon>
    </lineage>
</organism>
<feature type="domain" description="GST N-terminal" evidence="2">
    <location>
        <begin position="1"/>
        <end position="81"/>
    </location>
</feature>
<dbReference type="SFLD" id="SFLDG00358">
    <property type="entry name" value="Main_(cytGST)"/>
    <property type="match status" value="1"/>
</dbReference>
<keyword evidence="5" id="KW-1185">Reference proteome</keyword>
<comment type="caution">
    <text evidence="4">The sequence shown here is derived from an EMBL/GenBank/DDBJ whole genome shotgun (WGS) entry which is preliminary data.</text>
</comment>
<dbReference type="CDD" id="cd03191">
    <property type="entry name" value="GST_C_Zeta"/>
    <property type="match status" value="1"/>
</dbReference>
<protein>
    <submittedName>
        <fullName evidence="4">Maleylacetoacetate isomerase</fullName>
    </submittedName>
</protein>
<dbReference type="SUPFAM" id="SSF52833">
    <property type="entry name" value="Thioredoxin-like"/>
    <property type="match status" value="1"/>
</dbReference>
<accession>A0A8S8XE77</accession>
<dbReference type="InterPro" id="IPR010987">
    <property type="entry name" value="Glutathione-S-Trfase_C-like"/>
</dbReference>
<dbReference type="GO" id="GO:0016034">
    <property type="term" value="F:maleylacetoacetate isomerase activity"/>
    <property type="evidence" value="ECO:0007669"/>
    <property type="project" value="TreeGrafter"/>
</dbReference>
<dbReference type="InterPro" id="IPR004045">
    <property type="entry name" value="Glutathione_S-Trfase_N"/>
</dbReference>
<dbReference type="PROSITE" id="PS50405">
    <property type="entry name" value="GST_CTER"/>
    <property type="match status" value="1"/>
</dbReference>